<gene>
    <name evidence="3" type="ORF">CHARACLAT_024607</name>
</gene>
<feature type="compositionally biased region" description="Polar residues" evidence="1">
    <location>
        <begin position="316"/>
        <end position="326"/>
    </location>
</feature>
<proteinExistence type="predicted"/>
<dbReference type="Pfam" id="PF15949">
    <property type="entry name" value="DUF4757"/>
    <property type="match status" value="1"/>
</dbReference>
<feature type="non-terminal residue" evidence="3">
    <location>
        <position position="490"/>
    </location>
</feature>
<feature type="compositionally biased region" description="Polar residues" evidence="1">
    <location>
        <begin position="402"/>
        <end position="419"/>
    </location>
</feature>
<dbReference type="InterPro" id="IPR031865">
    <property type="entry name" value="DUF4757"/>
</dbReference>
<comment type="caution">
    <text evidence="3">The sequence shown here is derived from an EMBL/GenBank/DDBJ whole genome shotgun (WGS) entry which is preliminary data.</text>
</comment>
<reference evidence="3 4" key="1">
    <citation type="submission" date="2021-06" db="EMBL/GenBank/DDBJ databases">
        <authorList>
            <person name="Palmer J.M."/>
        </authorList>
    </citation>
    <scope>NUCLEOTIDE SEQUENCE [LARGE SCALE GENOMIC DNA]</scope>
    <source>
        <strain evidence="3 4">CL_MEX2019</strain>
        <tissue evidence="3">Muscle</tissue>
    </source>
</reference>
<feature type="compositionally biased region" description="Polar residues" evidence="1">
    <location>
        <begin position="177"/>
        <end position="191"/>
    </location>
</feature>
<dbReference type="PANTHER" id="PTHR15551:SF5">
    <property type="entry name" value="LIM AND CALPONIN HOMOLOGY DOMAINS-CONTAINING PROTEIN 1 ISOFORM X1"/>
    <property type="match status" value="1"/>
</dbReference>
<sequence>MRGEEEAIMQPHSHVRHELMHNQYNRLKEDEDHWQEDLARWKSRRRSVSQDLIKKEEERKMMERLMSGESCISQRRKSIKTYREIVEDKERREEELREAYRKARTPEEASAILQRYAQRFSISEAVLERLQLPKLLDRSVSADPSFPTSPFSLSLSSSPTTPDPFDEDPNGPMRYLRQQSAPVPRFTSTLEAQIEEFPKDSASHQRPQIRSRSSEPPSTRALSPNPVPLLTPKPYFQPRLSADEKWNSKADGLLRVNGEVGNDGSSIKPKCKERESPPRFQASPSTPGNDTADASPIPPPCPERGSPVSTKAIDQPVSTEVASQDNQGEKVTEGSPPPTRPTSLPEELKQPEDISEETGGQTDAGQQEEKSNTVAQQAPPAEAKPENTEESSENLLQVFPTEVNTLRSPAVTSTESFQRTELAPTSAAPGSLGYHPPRETSSEDAEKDQHGNVSVPVLAQARRGDRWSWDPDEERKRQERWQQEQERMLQ</sequence>
<evidence type="ECO:0000256" key="1">
    <source>
        <dbReference type="SAM" id="MobiDB-lite"/>
    </source>
</evidence>
<feature type="domain" description="DUF4757" evidence="2">
    <location>
        <begin position="1"/>
        <end position="88"/>
    </location>
</feature>
<feature type="compositionally biased region" description="Polar residues" evidence="1">
    <location>
        <begin position="204"/>
        <end position="222"/>
    </location>
</feature>
<evidence type="ECO:0000313" key="4">
    <source>
        <dbReference type="Proteomes" id="UP001352852"/>
    </source>
</evidence>
<dbReference type="PANTHER" id="PTHR15551">
    <property type="entry name" value="LIM DOMAIN ONLY 7"/>
    <property type="match status" value="1"/>
</dbReference>
<feature type="region of interest" description="Disordered" evidence="1">
    <location>
        <begin position="139"/>
        <end position="490"/>
    </location>
</feature>
<evidence type="ECO:0000259" key="2">
    <source>
        <dbReference type="Pfam" id="PF15949"/>
    </source>
</evidence>
<organism evidence="3 4">
    <name type="scientific">Characodon lateralis</name>
    <dbReference type="NCBI Taxonomy" id="208331"/>
    <lineage>
        <taxon>Eukaryota</taxon>
        <taxon>Metazoa</taxon>
        <taxon>Chordata</taxon>
        <taxon>Craniata</taxon>
        <taxon>Vertebrata</taxon>
        <taxon>Euteleostomi</taxon>
        <taxon>Actinopterygii</taxon>
        <taxon>Neopterygii</taxon>
        <taxon>Teleostei</taxon>
        <taxon>Neoteleostei</taxon>
        <taxon>Acanthomorphata</taxon>
        <taxon>Ovalentaria</taxon>
        <taxon>Atherinomorphae</taxon>
        <taxon>Cyprinodontiformes</taxon>
        <taxon>Goodeidae</taxon>
        <taxon>Characodon</taxon>
    </lineage>
</organism>
<feature type="compositionally biased region" description="Basic and acidic residues" evidence="1">
    <location>
        <begin position="462"/>
        <end position="490"/>
    </location>
</feature>
<dbReference type="EMBL" id="JAHUTJ010051919">
    <property type="protein sequence ID" value="MED6285000.1"/>
    <property type="molecule type" value="Genomic_DNA"/>
</dbReference>
<keyword evidence="4" id="KW-1185">Reference proteome</keyword>
<name>A0ABU7EFU9_9TELE</name>
<evidence type="ECO:0000313" key="3">
    <source>
        <dbReference type="EMBL" id="MED6285000.1"/>
    </source>
</evidence>
<dbReference type="Proteomes" id="UP001352852">
    <property type="component" value="Unassembled WGS sequence"/>
</dbReference>
<feature type="compositionally biased region" description="Low complexity" evidence="1">
    <location>
        <begin position="143"/>
        <end position="160"/>
    </location>
</feature>
<accession>A0ABU7EFU9</accession>
<protein>
    <recommendedName>
        <fullName evidence="2">DUF4757 domain-containing protein</fullName>
    </recommendedName>
</protein>